<organism evidence="2 3">
    <name type="scientific">Liparis tanakae</name>
    <name type="common">Tanaka's snailfish</name>
    <dbReference type="NCBI Taxonomy" id="230148"/>
    <lineage>
        <taxon>Eukaryota</taxon>
        <taxon>Metazoa</taxon>
        <taxon>Chordata</taxon>
        <taxon>Craniata</taxon>
        <taxon>Vertebrata</taxon>
        <taxon>Euteleostomi</taxon>
        <taxon>Actinopterygii</taxon>
        <taxon>Neopterygii</taxon>
        <taxon>Teleostei</taxon>
        <taxon>Neoteleostei</taxon>
        <taxon>Acanthomorphata</taxon>
        <taxon>Eupercaria</taxon>
        <taxon>Perciformes</taxon>
        <taxon>Cottioidei</taxon>
        <taxon>Cottales</taxon>
        <taxon>Liparidae</taxon>
        <taxon>Liparis</taxon>
    </lineage>
</organism>
<gene>
    <name evidence="2" type="ORF">EYF80_019647</name>
</gene>
<proteinExistence type="predicted"/>
<accession>A0A4Z2HWB7</accession>
<evidence type="ECO:0000313" key="2">
    <source>
        <dbReference type="EMBL" id="TNN70146.1"/>
    </source>
</evidence>
<sequence length="84" mass="9689">MCLQLSVNSRIRQINVKLQPGVELCGEEEETLLLLHMKHVKPLAPLALEKWRSFSELFLFKHRPNGEETHCSASPQSPLWTNRP</sequence>
<dbReference type="AlphaFoldDB" id="A0A4Z2HWB7"/>
<protein>
    <submittedName>
        <fullName evidence="2">Uncharacterized protein</fullName>
    </submittedName>
</protein>
<feature type="compositionally biased region" description="Polar residues" evidence="1">
    <location>
        <begin position="71"/>
        <end position="84"/>
    </location>
</feature>
<comment type="caution">
    <text evidence="2">The sequence shown here is derived from an EMBL/GenBank/DDBJ whole genome shotgun (WGS) entry which is preliminary data.</text>
</comment>
<evidence type="ECO:0000256" key="1">
    <source>
        <dbReference type="SAM" id="MobiDB-lite"/>
    </source>
</evidence>
<dbReference type="Proteomes" id="UP000314294">
    <property type="component" value="Unassembled WGS sequence"/>
</dbReference>
<evidence type="ECO:0000313" key="3">
    <source>
        <dbReference type="Proteomes" id="UP000314294"/>
    </source>
</evidence>
<keyword evidence="3" id="KW-1185">Reference proteome</keyword>
<feature type="region of interest" description="Disordered" evidence="1">
    <location>
        <begin position="65"/>
        <end position="84"/>
    </location>
</feature>
<dbReference type="EMBL" id="SRLO01000167">
    <property type="protein sequence ID" value="TNN70146.1"/>
    <property type="molecule type" value="Genomic_DNA"/>
</dbReference>
<reference evidence="2 3" key="1">
    <citation type="submission" date="2019-03" db="EMBL/GenBank/DDBJ databases">
        <title>First draft genome of Liparis tanakae, snailfish: a comprehensive survey of snailfish specific genes.</title>
        <authorList>
            <person name="Kim W."/>
            <person name="Song I."/>
            <person name="Jeong J.-H."/>
            <person name="Kim D."/>
            <person name="Kim S."/>
            <person name="Ryu S."/>
            <person name="Song J.Y."/>
            <person name="Lee S.K."/>
        </authorList>
    </citation>
    <scope>NUCLEOTIDE SEQUENCE [LARGE SCALE GENOMIC DNA]</scope>
    <source>
        <tissue evidence="2">Muscle</tissue>
    </source>
</reference>
<name>A0A4Z2HWB7_9TELE</name>